<dbReference type="EMBL" id="MU394317">
    <property type="protein sequence ID" value="KAI6086230.1"/>
    <property type="molecule type" value="Genomic_DNA"/>
</dbReference>
<gene>
    <name evidence="1" type="ORF">F4821DRAFT_270101</name>
</gene>
<protein>
    <submittedName>
        <fullName evidence="1">FAD dependent oxidoreductase-domain-containing protein</fullName>
    </submittedName>
</protein>
<dbReference type="Proteomes" id="UP001497680">
    <property type="component" value="Unassembled WGS sequence"/>
</dbReference>
<proteinExistence type="predicted"/>
<sequence length="693" mass="73493">MAPDLNSLPPSSPSSARPRIMTSSNSNGDPTARGESASPSPRSASTSLQAAATMNAGLQHEPIRRSSSSSLSRQRQSPQTGRRRSTVLMNLQLNDPSLPGPGEMVAEGGSSGPSSTSPRPMSTSPLLTGGDPHHNRAPSLGELHQELEAEQEAQVMIRQQQLQLQQLHAAQGQSQTSVAAEDPTPTSERSNSMALPNTGSQPAFPAPSTSVPRSPVLSHPRSSFDIARDALHRRSRTPSRGAASPRMRSTSISGDNGEPHLSGVRDESAYYQAETQSLVRENQMLRHRIRELGGGVVGLAIARSLAAHQQSSNSNSSDSTLLLERHPQVGTETSSRNSEVIHAGLYYGADSLKTRLCVSGRQQLYAFCGERGVPHARVGKWVVAQDESQHQALERIHQFSREYGDGDAVPTRWVSDEEARRKEPDVQAKAGILESPETGIVDSHGLMAALHGLFEDAGGVTALNSSVVAIEPLRSGSSSSLPGSGGWRLTVRDSSTGEESSITTSNLINSAGLGAADIHNMILPPESERRTQLYYAKGNYFSYGASAPKVSRLIYPVTAPGAGGLGTHLTLDMAGRMRFGPDVEWVDSPADLTVNATRLPAAIDEIKKYLPGIDTAALSPDYAGIRPKLRPAGAVGTGGSGFVDFYIKKEDGYDGWVNLLAIESPGLTSCLAIAGLVRDMLYGSGKAEGSPGM</sequence>
<accession>A0ACC0D1L5</accession>
<reference evidence="1 2" key="1">
    <citation type="journal article" date="2022" name="New Phytol.">
        <title>Ecological generalism drives hyperdiversity of secondary metabolite gene clusters in xylarialean endophytes.</title>
        <authorList>
            <person name="Franco M.E.E."/>
            <person name="Wisecaver J.H."/>
            <person name="Arnold A.E."/>
            <person name="Ju Y.M."/>
            <person name="Slot J.C."/>
            <person name="Ahrendt S."/>
            <person name="Moore L.P."/>
            <person name="Eastman K.E."/>
            <person name="Scott K."/>
            <person name="Konkel Z."/>
            <person name="Mondo S.J."/>
            <person name="Kuo A."/>
            <person name="Hayes R.D."/>
            <person name="Haridas S."/>
            <person name="Andreopoulos B."/>
            <person name="Riley R."/>
            <person name="LaButti K."/>
            <person name="Pangilinan J."/>
            <person name="Lipzen A."/>
            <person name="Amirebrahimi M."/>
            <person name="Yan J."/>
            <person name="Adam C."/>
            <person name="Keymanesh K."/>
            <person name="Ng V."/>
            <person name="Louie K."/>
            <person name="Northen T."/>
            <person name="Drula E."/>
            <person name="Henrissat B."/>
            <person name="Hsieh H.M."/>
            <person name="Youens-Clark K."/>
            <person name="Lutzoni F."/>
            <person name="Miadlikowska J."/>
            <person name="Eastwood D.C."/>
            <person name="Hamelin R.C."/>
            <person name="Grigoriev I.V."/>
            <person name="U'Ren J.M."/>
        </authorList>
    </citation>
    <scope>NUCLEOTIDE SEQUENCE [LARGE SCALE GENOMIC DNA]</scope>
    <source>
        <strain evidence="1 2">ER1909</strain>
    </source>
</reference>
<evidence type="ECO:0000313" key="2">
    <source>
        <dbReference type="Proteomes" id="UP001497680"/>
    </source>
</evidence>
<comment type="caution">
    <text evidence="1">The sequence shown here is derived from an EMBL/GenBank/DDBJ whole genome shotgun (WGS) entry which is preliminary data.</text>
</comment>
<keyword evidence="2" id="KW-1185">Reference proteome</keyword>
<name>A0ACC0D1L5_9PEZI</name>
<evidence type="ECO:0000313" key="1">
    <source>
        <dbReference type="EMBL" id="KAI6086230.1"/>
    </source>
</evidence>
<organism evidence="1 2">
    <name type="scientific">Hypoxylon rubiginosum</name>
    <dbReference type="NCBI Taxonomy" id="110542"/>
    <lineage>
        <taxon>Eukaryota</taxon>
        <taxon>Fungi</taxon>
        <taxon>Dikarya</taxon>
        <taxon>Ascomycota</taxon>
        <taxon>Pezizomycotina</taxon>
        <taxon>Sordariomycetes</taxon>
        <taxon>Xylariomycetidae</taxon>
        <taxon>Xylariales</taxon>
        <taxon>Hypoxylaceae</taxon>
        <taxon>Hypoxylon</taxon>
    </lineage>
</organism>